<feature type="transmembrane region" description="Helical" evidence="1">
    <location>
        <begin position="169"/>
        <end position="189"/>
    </location>
</feature>
<dbReference type="PANTHER" id="PTHR36844:SF1">
    <property type="entry name" value="PROTEASE PRSW"/>
    <property type="match status" value="1"/>
</dbReference>
<dbReference type="GO" id="GO:0008233">
    <property type="term" value="F:peptidase activity"/>
    <property type="evidence" value="ECO:0007669"/>
    <property type="project" value="UniProtKB-KW"/>
</dbReference>
<proteinExistence type="predicted"/>
<feature type="transmembrane region" description="Helical" evidence="1">
    <location>
        <begin position="209"/>
        <end position="234"/>
    </location>
</feature>
<dbReference type="AlphaFoldDB" id="A0A3N0CHA9"/>
<dbReference type="GO" id="GO:0006508">
    <property type="term" value="P:proteolysis"/>
    <property type="evidence" value="ECO:0007669"/>
    <property type="project" value="UniProtKB-KW"/>
</dbReference>
<keyword evidence="1" id="KW-0812">Transmembrane</keyword>
<evidence type="ECO:0000313" key="3">
    <source>
        <dbReference type="Proteomes" id="UP000267128"/>
    </source>
</evidence>
<name>A0A3N0CHA9_9ACTN</name>
<keyword evidence="1" id="KW-1133">Transmembrane helix</keyword>
<comment type="caution">
    <text evidence="2">The sequence shown here is derived from an EMBL/GenBank/DDBJ whole genome shotgun (WGS) entry which is preliminary data.</text>
</comment>
<evidence type="ECO:0000256" key="1">
    <source>
        <dbReference type="SAM" id="Phobius"/>
    </source>
</evidence>
<feature type="transmembrane region" description="Helical" evidence="1">
    <location>
        <begin position="272"/>
        <end position="295"/>
    </location>
</feature>
<feature type="transmembrane region" description="Helical" evidence="1">
    <location>
        <begin position="31"/>
        <end position="48"/>
    </location>
</feature>
<feature type="transmembrane region" description="Helical" evidence="1">
    <location>
        <begin position="243"/>
        <end position="260"/>
    </location>
</feature>
<protein>
    <submittedName>
        <fullName evidence="2">Protease PrsW</fullName>
    </submittedName>
</protein>
<gene>
    <name evidence="2" type="ORF">EFK50_11620</name>
</gene>
<organism evidence="2 3">
    <name type="scientific">Nocardioides marmoriginsengisoli</name>
    <dbReference type="NCBI Taxonomy" id="661483"/>
    <lineage>
        <taxon>Bacteria</taxon>
        <taxon>Bacillati</taxon>
        <taxon>Actinomycetota</taxon>
        <taxon>Actinomycetes</taxon>
        <taxon>Propionibacteriales</taxon>
        <taxon>Nocardioidaceae</taxon>
        <taxon>Nocardioides</taxon>
    </lineage>
</organism>
<dbReference type="Proteomes" id="UP000267128">
    <property type="component" value="Unassembled WGS sequence"/>
</dbReference>
<feature type="transmembrane region" description="Helical" evidence="1">
    <location>
        <begin position="91"/>
        <end position="113"/>
    </location>
</feature>
<dbReference type="OrthoDB" id="9785431at2"/>
<sequence>MTGQDLLDRRARSADAVGWGARVNWNQPRNACLWVFVATIAYGVWYTISQVRSQGPAYGTALSISALIFTVYAVLFWWFTTRIDRYSRQPVDLRVAAFVWGGFAATWAIALQGNTALLGLYSKLGSQQFAIDWGAGLAAPFMEELGKGSGVLLLLFIARRVIRTAFDGFVIGAFVGLGFEIIEDILYSLQAAPSNFGVDPVGSSIHIALLRLGTGFTSHILYSAIFGAGVVYLVGTVAQRRRIGRGLILCAIAMVLHGVWDSNGALAGGSAFIFVLLAGEIILAGIIVVIVYHVVVEPERSAMRDLMAPEAENGTITEEELTAVAGAWKQRRTFRRAGGVLDRRRRAHRLEAARDLADALGSAGGEETERTAFARAELARFEATSSAT</sequence>
<feature type="transmembrane region" description="Helical" evidence="1">
    <location>
        <begin position="133"/>
        <end position="157"/>
    </location>
</feature>
<dbReference type="InterPro" id="IPR026898">
    <property type="entry name" value="PrsW"/>
</dbReference>
<dbReference type="Pfam" id="PF13367">
    <property type="entry name" value="PrsW-protease"/>
    <property type="match status" value="1"/>
</dbReference>
<dbReference type="EMBL" id="RJSE01000007">
    <property type="protein sequence ID" value="RNL62416.1"/>
    <property type="molecule type" value="Genomic_DNA"/>
</dbReference>
<dbReference type="PANTHER" id="PTHR36844">
    <property type="entry name" value="PROTEASE PRSW"/>
    <property type="match status" value="1"/>
</dbReference>
<keyword evidence="1" id="KW-0472">Membrane</keyword>
<reference evidence="2 3" key="1">
    <citation type="submission" date="2018-11" db="EMBL/GenBank/DDBJ databases">
        <authorList>
            <person name="Li F."/>
        </authorList>
    </citation>
    <scope>NUCLEOTIDE SEQUENCE [LARGE SCALE GENOMIC DNA]</scope>
    <source>
        <strain evidence="2 3">Gsoil 097</strain>
    </source>
</reference>
<feature type="transmembrane region" description="Helical" evidence="1">
    <location>
        <begin position="60"/>
        <end position="79"/>
    </location>
</feature>
<keyword evidence="2" id="KW-0378">Hydrolase</keyword>
<evidence type="ECO:0000313" key="2">
    <source>
        <dbReference type="EMBL" id="RNL62416.1"/>
    </source>
</evidence>
<keyword evidence="3" id="KW-1185">Reference proteome</keyword>
<accession>A0A3N0CHA9</accession>
<dbReference type="RefSeq" id="WP_123227712.1">
    <property type="nucleotide sequence ID" value="NZ_RJSE01000007.1"/>
</dbReference>
<keyword evidence="2" id="KW-0645">Protease</keyword>